<evidence type="ECO:0000256" key="3">
    <source>
        <dbReference type="ARBA" id="ARBA00022723"/>
    </source>
</evidence>
<dbReference type="InterPro" id="IPR017900">
    <property type="entry name" value="4Fe4S_Fe_S_CS"/>
</dbReference>
<dbReference type="SUPFAM" id="SSF54862">
    <property type="entry name" value="4Fe-4S ferredoxins"/>
    <property type="match status" value="1"/>
</dbReference>
<dbReference type="GO" id="GO:0016491">
    <property type="term" value="F:oxidoreductase activity"/>
    <property type="evidence" value="ECO:0007669"/>
    <property type="project" value="UniProtKB-KW"/>
</dbReference>
<dbReference type="GO" id="GO:0051539">
    <property type="term" value="F:4 iron, 4 sulfur cluster binding"/>
    <property type="evidence" value="ECO:0007669"/>
    <property type="project" value="UniProtKB-KW"/>
</dbReference>
<dbReference type="PROSITE" id="PS51379">
    <property type="entry name" value="4FE4S_FER_2"/>
    <property type="match status" value="3"/>
</dbReference>
<evidence type="ECO:0000256" key="6">
    <source>
        <dbReference type="ARBA" id="ARBA00023014"/>
    </source>
</evidence>
<proteinExistence type="predicted"/>
<dbReference type="EC" id="1.2.1.2" evidence="8"/>
<sequence length="231" mass="24311">MGAPPTEVAIHAPDAQRMGFFTDTTTCIGCKACEVACKQWNDLPADELRQGKGRSYDYTGSLSASSWRHVRFVETVKPTPELQAAAREALARGEGGKVPSLPVADEPPALAVTQHKPGERPAPGPIAEELPSLIEMAEGRSAASAPLGEAGGGADGALLDRWVFMSDVCKHCTNAGCLDACPTGALIRTEFETVIVQSDICNGCGYCVPSCPFGVINRDPYDGRAAKCTLC</sequence>
<gene>
    <name evidence="8" type="ORF">AVDCRST_MAG30-2839</name>
</gene>
<dbReference type="InterPro" id="IPR017896">
    <property type="entry name" value="4Fe4S_Fe-S-bd"/>
</dbReference>
<evidence type="ECO:0000313" key="8">
    <source>
        <dbReference type="EMBL" id="CAA9517292.1"/>
    </source>
</evidence>
<dbReference type="Pfam" id="PF13247">
    <property type="entry name" value="Fer4_11"/>
    <property type="match status" value="1"/>
</dbReference>
<feature type="domain" description="4Fe-4S ferredoxin-type" evidence="7">
    <location>
        <begin position="192"/>
        <end position="221"/>
    </location>
</feature>
<keyword evidence="5" id="KW-0408">Iron</keyword>
<dbReference type="InterPro" id="IPR051555">
    <property type="entry name" value="FDH_Electron_Transfer_Unit"/>
</dbReference>
<feature type="domain" description="4Fe-4S ferredoxin-type" evidence="7">
    <location>
        <begin position="160"/>
        <end position="191"/>
    </location>
</feature>
<dbReference type="GO" id="GO:0046872">
    <property type="term" value="F:metal ion binding"/>
    <property type="evidence" value="ECO:0007669"/>
    <property type="project" value="UniProtKB-KW"/>
</dbReference>
<keyword evidence="8" id="KW-0560">Oxidoreductase</keyword>
<dbReference type="EMBL" id="CADCVS010000364">
    <property type="protein sequence ID" value="CAA9517292.1"/>
    <property type="molecule type" value="Genomic_DNA"/>
</dbReference>
<accession>A0A6J4TA99</accession>
<organism evidence="8">
    <name type="scientific">uncultured Solirubrobacteraceae bacterium</name>
    <dbReference type="NCBI Taxonomy" id="1162706"/>
    <lineage>
        <taxon>Bacteria</taxon>
        <taxon>Bacillati</taxon>
        <taxon>Actinomycetota</taxon>
        <taxon>Thermoleophilia</taxon>
        <taxon>Solirubrobacterales</taxon>
        <taxon>Solirubrobacteraceae</taxon>
        <taxon>environmental samples</taxon>
    </lineage>
</organism>
<keyword evidence="2" id="KW-0004">4Fe-4S</keyword>
<evidence type="ECO:0000256" key="4">
    <source>
        <dbReference type="ARBA" id="ARBA00022737"/>
    </source>
</evidence>
<dbReference type="PANTHER" id="PTHR43545">
    <property type="entry name" value="FORMATE DEHYDROGENASE, NITRATE-INDUCIBLE, IRON-SULFUR SUBUNIT"/>
    <property type="match status" value="1"/>
</dbReference>
<keyword evidence="6" id="KW-0411">Iron-sulfur</keyword>
<feature type="domain" description="4Fe-4S ferredoxin-type" evidence="7">
    <location>
        <begin position="18"/>
        <end position="48"/>
    </location>
</feature>
<dbReference type="GO" id="GO:0030313">
    <property type="term" value="C:cell envelope"/>
    <property type="evidence" value="ECO:0007669"/>
    <property type="project" value="UniProtKB-SubCell"/>
</dbReference>
<evidence type="ECO:0000259" key="7">
    <source>
        <dbReference type="PROSITE" id="PS51379"/>
    </source>
</evidence>
<evidence type="ECO:0000256" key="5">
    <source>
        <dbReference type="ARBA" id="ARBA00023004"/>
    </source>
</evidence>
<dbReference type="PANTHER" id="PTHR43545:SF6">
    <property type="entry name" value="FORMATE DEHYDROGENASE, NITRATE-INDUCIBLE, IRON-SULFUR SUBUNIT"/>
    <property type="match status" value="1"/>
</dbReference>
<evidence type="ECO:0000256" key="1">
    <source>
        <dbReference type="ARBA" id="ARBA00004196"/>
    </source>
</evidence>
<protein>
    <submittedName>
        <fullName evidence="8">Formate dehydrogenase O beta subunit</fullName>
        <ecNumber evidence="8">1.2.1.2</ecNumber>
    </submittedName>
</protein>
<comment type="subcellular location">
    <subcellularLocation>
        <location evidence="1">Cell envelope</location>
    </subcellularLocation>
</comment>
<dbReference type="Gene3D" id="3.30.70.20">
    <property type="match status" value="2"/>
</dbReference>
<dbReference type="AlphaFoldDB" id="A0A6J4TA99"/>
<reference evidence="8" key="1">
    <citation type="submission" date="2020-02" db="EMBL/GenBank/DDBJ databases">
        <authorList>
            <person name="Meier V. D."/>
        </authorList>
    </citation>
    <scope>NUCLEOTIDE SEQUENCE</scope>
    <source>
        <strain evidence="8">AVDCRST_MAG30</strain>
    </source>
</reference>
<evidence type="ECO:0000256" key="2">
    <source>
        <dbReference type="ARBA" id="ARBA00022485"/>
    </source>
</evidence>
<dbReference type="PROSITE" id="PS00198">
    <property type="entry name" value="4FE4S_FER_1"/>
    <property type="match status" value="1"/>
</dbReference>
<keyword evidence="3" id="KW-0479">Metal-binding</keyword>
<keyword evidence="4" id="KW-0677">Repeat</keyword>
<feature type="non-terminal residue" evidence="8">
    <location>
        <position position="231"/>
    </location>
</feature>
<name>A0A6J4TA99_9ACTN</name>